<keyword evidence="12" id="KW-1185">Reference proteome</keyword>
<dbReference type="PANTHER" id="PTHR31503">
    <property type="entry name" value="VACUOLAR CALCIUM ION TRANSPORTER"/>
    <property type="match status" value="1"/>
</dbReference>
<dbReference type="GO" id="GO:0012505">
    <property type="term" value="C:endomembrane system"/>
    <property type="evidence" value="ECO:0007669"/>
    <property type="project" value="UniProtKB-SubCell"/>
</dbReference>
<dbReference type="AlphaFoldDB" id="A0A0D2GU67"/>
<keyword evidence="3" id="KW-0813">Transport</keyword>
<feature type="transmembrane region" description="Helical" evidence="9">
    <location>
        <begin position="515"/>
        <end position="542"/>
    </location>
</feature>
<dbReference type="STRING" id="1442368.A0A0D2GU67"/>
<dbReference type="Pfam" id="PF01699">
    <property type="entry name" value="Na_Ca_ex"/>
    <property type="match status" value="2"/>
</dbReference>
<feature type="region of interest" description="Disordered" evidence="8">
    <location>
        <begin position="17"/>
        <end position="185"/>
    </location>
</feature>
<keyword evidence="4 9" id="KW-0812">Transmembrane</keyword>
<feature type="transmembrane region" description="Helical" evidence="9">
    <location>
        <begin position="548"/>
        <end position="569"/>
    </location>
</feature>
<organism evidence="11 12">
    <name type="scientific">Fonsecaea pedrosoi CBS 271.37</name>
    <dbReference type="NCBI Taxonomy" id="1442368"/>
    <lineage>
        <taxon>Eukaryota</taxon>
        <taxon>Fungi</taxon>
        <taxon>Dikarya</taxon>
        <taxon>Ascomycota</taxon>
        <taxon>Pezizomycotina</taxon>
        <taxon>Eurotiomycetes</taxon>
        <taxon>Chaetothyriomycetidae</taxon>
        <taxon>Chaetothyriales</taxon>
        <taxon>Herpotrichiellaceae</taxon>
        <taxon>Fonsecaea</taxon>
    </lineage>
</organism>
<dbReference type="GeneID" id="25304642"/>
<feature type="transmembrane region" description="Helical" evidence="9">
    <location>
        <begin position="198"/>
        <end position="218"/>
    </location>
</feature>
<evidence type="ECO:0000313" key="11">
    <source>
        <dbReference type="EMBL" id="KIW82125.1"/>
    </source>
</evidence>
<evidence type="ECO:0000256" key="1">
    <source>
        <dbReference type="ARBA" id="ARBA00004127"/>
    </source>
</evidence>
<evidence type="ECO:0000256" key="3">
    <source>
        <dbReference type="ARBA" id="ARBA00022448"/>
    </source>
</evidence>
<feature type="compositionally biased region" description="Polar residues" evidence="8">
    <location>
        <begin position="88"/>
        <end position="102"/>
    </location>
</feature>
<proteinExistence type="inferred from homology"/>
<keyword evidence="7 9" id="KW-0472">Membrane</keyword>
<evidence type="ECO:0000256" key="9">
    <source>
        <dbReference type="SAM" id="Phobius"/>
    </source>
</evidence>
<feature type="transmembrane region" description="Helical" evidence="9">
    <location>
        <begin position="283"/>
        <end position="307"/>
    </location>
</feature>
<evidence type="ECO:0000256" key="2">
    <source>
        <dbReference type="ARBA" id="ARBA00008170"/>
    </source>
</evidence>
<feature type="transmembrane region" description="Helical" evidence="9">
    <location>
        <begin position="255"/>
        <end position="277"/>
    </location>
</feature>
<feature type="compositionally biased region" description="Polar residues" evidence="8">
    <location>
        <begin position="131"/>
        <end position="147"/>
    </location>
</feature>
<dbReference type="RefSeq" id="XP_013285933.1">
    <property type="nucleotide sequence ID" value="XM_013430479.1"/>
</dbReference>
<protein>
    <submittedName>
        <fullName evidence="11">Calcium/proton exchanger</fullName>
    </submittedName>
</protein>
<dbReference type="InterPro" id="IPR004713">
    <property type="entry name" value="CaH_exchang"/>
</dbReference>
<comment type="subcellular location">
    <subcellularLocation>
        <location evidence="1">Endomembrane system</location>
        <topology evidence="1">Multi-pass membrane protein</topology>
    </subcellularLocation>
</comment>
<evidence type="ECO:0000256" key="7">
    <source>
        <dbReference type="ARBA" id="ARBA00023136"/>
    </source>
</evidence>
<evidence type="ECO:0000313" key="12">
    <source>
        <dbReference type="Proteomes" id="UP000053029"/>
    </source>
</evidence>
<dbReference type="FunFam" id="1.20.1420.30:FF:000011">
    <property type="entry name" value="Vacuolar calcium ion transporter"/>
    <property type="match status" value="1"/>
</dbReference>
<feature type="domain" description="Sodium/calcium exchanger membrane region" evidence="10">
    <location>
        <begin position="450"/>
        <end position="594"/>
    </location>
</feature>
<sequence>MHKFRHQAKVAAWYNDPNDEANLPIRNPFAKWKPNSRSNTLRRIENGDGNGSPLTVTRTDDPNDYRPSSSRERGEELGVNPSVRHAATTPNARSSTTPNAPGNQVDVPRSLSPANSERGLGDEFRTGTEDGLSSDTYTYGKPSQTEEGGSLRNRTSGDKNVEKHGIKTIFSRDSRQEKDDDGKDKPVFTAWSQIRATLFNSWINVLLIASPVGIAVNYADVDPVAVFVINFIAIIPLAAMLSYATEEIALRTGEVLGGLLNASFGNAVELIVSIIALAKDQVLIVQTSLIGSMLSNLLLVMGMCFFFGGVNRMEQAFNITVAQTASSLLFLAVSSLIIPTAFEQWARTGNGTSNTETATTENAKPGVAELSRGTAILLLIVYACYLFFQLKSHSAIYNAPSAKNETRDVGTKFKNAVIPDKLRSKKAPGAETPEPVEDEPEQPQLSIWVAVLTLTISTVLVALNAEFLVDSINAITCGGGISKNFVGLILLPIVGNAAEHATAVTVAVKDKMDLAIGVAVGSSMQIALLVLPFVVVLGWIIGKDDMTLFFDGFQIAVLFVAVLLVNYLISDGKSHYLEGILLMTLYIIIAVAAWFYPTAPGLSDCPSDS</sequence>
<feature type="compositionally biased region" description="Basic and acidic residues" evidence="8">
    <location>
        <begin position="155"/>
        <end position="185"/>
    </location>
</feature>
<feature type="transmembrane region" description="Helical" evidence="9">
    <location>
        <begin position="370"/>
        <end position="388"/>
    </location>
</feature>
<evidence type="ECO:0000256" key="6">
    <source>
        <dbReference type="ARBA" id="ARBA00023065"/>
    </source>
</evidence>
<dbReference type="InterPro" id="IPR004837">
    <property type="entry name" value="NaCa_Exmemb"/>
</dbReference>
<feature type="transmembrane region" description="Helical" evidence="9">
    <location>
        <begin position="319"/>
        <end position="342"/>
    </location>
</feature>
<dbReference type="VEuPathDB" id="FungiDB:Z517_05152"/>
<evidence type="ECO:0000256" key="4">
    <source>
        <dbReference type="ARBA" id="ARBA00022692"/>
    </source>
</evidence>
<dbReference type="OrthoDB" id="1699231at2759"/>
<gene>
    <name evidence="11" type="ORF">Z517_05152</name>
</gene>
<dbReference type="GO" id="GO:0015369">
    <property type="term" value="F:calcium:proton antiporter activity"/>
    <property type="evidence" value="ECO:0007669"/>
    <property type="project" value="TreeGrafter"/>
</dbReference>
<reference evidence="11 12" key="1">
    <citation type="submission" date="2015-01" db="EMBL/GenBank/DDBJ databases">
        <title>The Genome Sequence of Fonsecaea pedrosoi CBS 271.37.</title>
        <authorList>
            <consortium name="The Broad Institute Genomics Platform"/>
            <person name="Cuomo C."/>
            <person name="de Hoog S."/>
            <person name="Gorbushina A."/>
            <person name="Stielow B."/>
            <person name="Teixiera M."/>
            <person name="Abouelleil A."/>
            <person name="Chapman S.B."/>
            <person name="Priest M."/>
            <person name="Young S.K."/>
            <person name="Wortman J."/>
            <person name="Nusbaum C."/>
            <person name="Birren B."/>
        </authorList>
    </citation>
    <scope>NUCLEOTIDE SEQUENCE [LARGE SCALE GENOMIC DNA]</scope>
    <source>
        <strain evidence="11 12">CBS 271.37</strain>
    </source>
</reference>
<dbReference type="HOGENOM" id="CLU_008721_4_0_1"/>
<evidence type="ECO:0000256" key="5">
    <source>
        <dbReference type="ARBA" id="ARBA00022989"/>
    </source>
</evidence>
<dbReference type="Gene3D" id="1.20.1420.30">
    <property type="entry name" value="NCX, central ion-binding region"/>
    <property type="match status" value="2"/>
</dbReference>
<evidence type="ECO:0000256" key="8">
    <source>
        <dbReference type="SAM" id="MobiDB-lite"/>
    </source>
</evidence>
<keyword evidence="6" id="KW-0406">Ion transport</keyword>
<feature type="transmembrane region" description="Helical" evidence="9">
    <location>
        <begin position="224"/>
        <end position="243"/>
    </location>
</feature>
<name>A0A0D2GU67_9EURO</name>
<feature type="transmembrane region" description="Helical" evidence="9">
    <location>
        <begin position="576"/>
        <end position="596"/>
    </location>
</feature>
<evidence type="ECO:0000259" key="10">
    <source>
        <dbReference type="Pfam" id="PF01699"/>
    </source>
</evidence>
<comment type="similarity">
    <text evidence="2">Belongs to the Ca(2+):cation antiporter (CaCA) (TC 2.A.19) family.</text>
</comment>
<feature type="compositionally biased region" description="Basic and acidic residues" evidence="8">
    <location>
        <begin position="119"/>
        <end position="128"/>
    </location>
</feature>
<dbReference type="Proteomes" id="UP000053029">
    <property type="component" value="Unassembled WGS sequence"/>
</dbReference>
<dbReference type="PANTHER" id="PTHR31503:SF20">
    <property type="entry name" value="CA(2+)_H(+) EXCHANGER, PUTATIVE (EUROFUNG)-RELATED"/>
    <property type="match status" value="1"/>
</dbReference>
<dbReference type="InterPro" id="IPR044880">
    <property type="entry name" value="NCX_ion-bd_dom_sf"/>
</dbReference>
<keyword evidence="5 9" id="KW-1133">Transmembrane helix</keyword>
<dbReference type="EMBL" id="KN846971">
    <property type="protein sequence ID" value="KIW82125.1"/>
    <property type="molecule type" value="Genomic_DNA"/>
</dbReference>
<feature type="compositionally biased region" description="Basic and acidic residues" evidence="8">
    <location>
        <begin position="58"/>
        <end position="76"/>
    </location>
</feature>
<dbReference type="GO" id="GO:0000329">
    <property type="term" value="C:fungal-type vacuole membrane"/>
    <property type="evidence" value="ECO:0007669"/>
    <property type="project" value="TreeGrafter"/>
</dbReference>
<accession>A0A0D2GU67</accession>
<feature type="transmembrane region" description="Helical" evidence="9">
    <location>
        <begin position="445"/>
        <end position="465"/>
    </location>
</feature>
<dbReference type="GO" id="GO:0006874">
    <property type="term" value="P:intracellular calcium ion homeostasis"/>
    <property type="evidence" value="ECO:0007669"/>
    <property type="project" value="TreeGrafter"/>
</dbReference>
<feature type="domain" description="Sodium/calcium exchanger membrane region" evidence="10">
    <location>
        <begin position="224"/>
        <end position="390"/>
    </location>
</feature>